<keyword evidence="2" id="KW-0812">Transmembrane</keyword>
<evidence type="ECO:0000256" key="2">
    <source>
        <dbReference type="SAM" id="Phobius"/>
    </source>
</evidence>
<evidence type="ECO:0000256" key="1">
    <source>
        <dbReference type="SAM" id="MobiDB-lite"/>
    </source>
</evidence>
<dbReference type="Proteomes" id="UP000694892">
    <property type="component" value="Chromosome 1L"/>
</dbReference>
<accession>A0A974E0I0</accession>
<feature type="transmembrane region" description="Helical" evidence="2">
    <location>
        <begin position="41"/>
        <end position="67"/>
    </location>
</feature>
<reference evidence="4" key="1">
    <citation type="journal article" date="2016" name="Nature">
        <title>Genome evolution in the allotetraploid frog Xenopus laevis.</title>
        <authorList>
            <person name="Session A.M."/>
            <person name="Uno Y."/>
            <person name="Kwon T."/>
            <person name="Chapman J.A."/>
            <person name="Toyoda A."/>
            <person name="Takahashi S."/>
            <person name="Fukui A."/>
            <person name="Hikosaka A."/>
            <person name="Suzuki A."/>
            <person name="Kondo M."/>
            <person name="van Heeringen S.J."/>
            <person name="Quigley I."/>
            <person name="Heinz S."/>
            <person name="Ogino H."/>
            <person name="Ochi H."/>
            <person name="Hellsten U."/>
            <person name="Lyons J.B."/>
            <person name="Simakov O."/>
            <person name="Putnam N."/>
            <person name="Stites J."/>
            <person name="Kuroki Y."/>
            <person name="Tanaka T."/>
            <person name="Michiue T."/>
            <person name="Watanabe M."/>
            <person name="Bogdanovic O."/>
            <person name="Lister R."/>
            <person name="Georgiou G."/>
            <person name="Paranjpe S.S."/>
            <person name="van Kruijsbergen I."/>
            <person name="Shu S."/>
            <person name="Carlson J."/>
            <person name="Kinoshita T."/>
            <person name="Ohta Y."/>
            <person name="Mawaribuchi S."/>
            <person name="Jenkins J."/>
            <person name="Grimwood J."/>
            <person name="Schmutz J."/>
            <person name="Mitros T."/>
            <person name="Mozaffari S.V."/>
            <person name="Suzuki Y."/>
            <person name="Haramoto Y."/>
            <person name="Yamamoto T.S."/>
            <person name="Takagi C."/>
            <person name="Heald R."/>
            <person name="Miller K."/>
            <person name="Haudenschild C."/>
            <person name="Kitzman J."/>
            <person name="Nakayama T."/>
            <person name="Izutsu Y."/>
            <person name="Robert J."/>
            <person name="Fortriede J."/>
            <person name="Burns K."/>
            <person name="Lotay V."/>
            <person name="Karimi K."/>
            <person name="Yasuoka Y."/>
            <person name="Dichmann D.S."/>
            <person name="Flajnik M.F."/>
            <person name="Houston D.W."/>
            <person name="Shendure J."/>
            <person name="DuPasquier L."/>
            <person name="Vize P.D."/>
            <person name="Zorn A.M."/>
            <person name="Ito M."/>
            <person name="Marcotte E.M."/>
            <person name="Wallingford J.B."/>
            <person name="Ito Y."/>
            <person name="Asashima M."/>
            <person name="Ueno N."/>
            <person name="Matsuda Y."/>
            <person name="Veenstra G.J."/>
            <person name="Fujiyama A."/>
            <person name="Harland R.M."/>
            <person name="Taira M."/>
            <person name="Rokhsar D.S."/>
        </authorList>
    </citation>
    <scope>NUCLEOTIDE SEQUENCE [LARGE SCALE GENOMIC DNA]</scope>
    <source>
        <strain evidence="4">J</strain>
    </source>
</reference>
<feature type="region of interest" description="Disordered" evidence="1">
    <location>
        <begin position="1"/>
        <end position="33"/>
    </location>
</feature>
<keyword evidence="2" id="KW-0472">Membrane</keyword>
<protein>
    <submittedName>
        <fullName evidence="3">Uncharacterized protein</fullName>
    </submittedName>
</protein>
<feature type="compositionally biased region" description="Polar residues" evidence="1">
    <location>
        <begin position="22"/>
        <end position="33"/>
    </location>
</feature>
<evidence type="ECO:0000313" key="3">
    <source>
        <dbReference type="EMBL" id="OCU01026.1"/>
    </source>
</evidence>
<name>A0A974E0I0_XENLA</name>
<feature type="transmembrane region" description="Helical" evidence="2">
    <location>
        <begin position="73"/>
        <end position="96"/>
    </location>
</feature>
<sequence length="105" mass="12082">MSRSAIGVRSNEDLHRPKPWNRRTTFGNETRSSWGGTGGEGMFFVLPLLNLFLDVVVLVLLGFTYLLSGSLILYYWVCILLGLYFPVSMPSPSLRLSHFFRPWRR</sequence>
<dbReference type="EMBL" id="CM004466">
    <property type="protein sequence ID" value="OCU01026.1"/>
    <property type="molecule type" value="Genomic_DNA"/>
</dbReference>
<evidence type="ECO:0000313" key="4">
    <source>
        <dbReference type="Proteomes" id="UP000694892"/>
    </source>
</evidence>
<dbReference type="AlphaFoldDB" id="A0A974E0I0"/>
<organism evidence="3 4">
    <name type="scientific">Xenopus laevis</name>
    <name type="common">African clawed frog</name>
    <dbReference type="NCBI Taxonomy" id="8355"/>
    <lineage>
        <taxon>Eukaryota</taxon>
        <taxon>Metazoa</taxon>
        <taxon>Chordata</taxon>
        <taxon>Craniata</taxon>
        <taxon>Vertebrata</taxon>
        <taxon>Euteleostomi</taxon>
        <taxon>Amphibia</taxon>
        <taxon>Batrachia</taxon>
        <taxon>Anura</taxon>
        <taxon>Pipoidea</taxon>
        <taxon>Pipidae</taxon>
        <taxon>Xenopodinae</taxon>
        <taxon>Xenopus</taxon>
        <taxon>Xenopus</taxon>
    </lineage>
</organism>
<keyword evidence="2" id="KW-1133">Transmembrane helix</keyword>
<proteinExistence type="predicted"/>
<gene>
    <name evidence="3" type="ORF">XELAEV_18006808mg</name>
</gene>